<organism evidence="13 14">
    <name type="scientific">Glycocaulis albus</name>
    <dbReference type="NCBI Taxonomy" id="1382801"/>
    <lineage>
        <taxon>Bacteria</taxon>
        <taxon>Pseudomonadati</taxon>
        <taxon>Pseudomonadota</taxon>
        <taxon>Alphaproteobacteria</taxon>
        <taxon>Maricaulales</taxon>
        <taxon>Maricaulaceae</taxon>
        <taxon>Glycocaulis</taxon>
    </lineage>
</organism>
<feature type="domain" description="TonB-dependent receptor-like beta-barrel" evidence="11">
    <location>
        <begin position="366"/>
        <end position="859"/>
    </location>
</feature>
<dbReference type="SUPFAM" id="SSF56935">
    <property type="entry name" value="Porins"/>
    <property type="match status" value="1"/>
</dbReference>
<dbReference type="Pfam" id="PF07715">
    <property type="entry name" value="Plug"/>
    <property type="match status" value="1"/>
</dbReference>
<keyword evidence="14" id="KW-1185">Reference proteome</keyword>
<dbReference type="PANTHER" id="PTHR47234">
    <property type="match status" value="1"/>
</dbReference>
<feature type="signal peptide" evidence="10">
    <location>
        <begin position="1"/>
        <end position="23"/>
    </location>
</feature>
<dbReference type="InterPro" id="IPR039426">
    <property type="entry name" value="TonB-dep_rcpt-like"/>
</dbReference>
<gene>
    <name evidence="13" type="ORF">GCM10007420_03880</name>
</gene>
<dbReference type="PROSITE" id="PS52016">
    <property type="entry name" value="TONB_DEPENDENT_REC_3"/>
    <property type="match status" value="1"/>
</dbReference>
<dbReference type="CDD" id="cd01347">
    <property type="entry name" value="ligand_gated_channel"/>
    <property type="match status" value="1"/>
</dbReference>
<comment type="similarity">
    <text evidence="8 9">Belongs to the TonB-dependent receptor family.</text>
</comment>
<name>A0ABQ1XFK8_9PROT</name>
<keyword evidence="5 9" id="KW-0798">TonB box</keyword>
<evidence type="ECO:0000313" key="14">
    <source>
        <dbReference type="Proteomes" id="UP000648722"/>
    </source>
</evidence>
<keyword evidence="3 8" id="KW-1134">Transmembrane beta strand</keyword>
<dbReference type="InterPro" id="IPR000531">
    <property type="entry name" value="Beta-barrel_TonB"/>
</dbReference>
<evidence type="ECO:0000313" key="13">
    <source>
        <dbReference type="EMBL" id="GGG91828.1"/>
    </source>
</evidence>
<protein>
    <submittedName>
        <fullName evidence="13">TonB-dependent receptor</fullName>
    </submittedName>
</protein>
<evidence type="ECO:0000256" key="8">
    <source>
        <dbReference type="PROSITE-ProRule" id="PRU01360"/>
    </source>
</evidence>
<evidence type="ECO:0000256" key="2">
    <source>
        <dbReference type="ARBA" id="ARBA00022448"/>
    </source>
</evidence>
<feature type="chain" id="PRO_5045590468" evidence="10">
    <location>
        <begin position="24"/>
        <end position="893"/>
    </location>
</feature>
<comment type="caution">
    <text evidence="13">The sequence shown here is derived from an EMBL/GenBank/DDBJ whole genome shotgun (WGS) entry which is preliminary data.</text>
</comment>
<dbReference type="Pfam" id="PF00593">
    <property type="entry name" value="TonB_dep_Rec_b-barrel"/>
    <property type="match status" value="1"/>
</dbReference>
<dbReference type="InterPro" id="IPR012910">
    <property type="entry name" value="Plug_dom"/>
</dbReference>
<dbReference type="PANTHER" id="PTHR47234:SF2">
    <property type="entry name" value="TONB-DEPENDENT RECEPTOR"/>
    <property type="match status" value="1"/>
</dbReference>
<evidence type="ECO:0000256" key="4">
    <source>
        <dbReference type="ARBA" id="ARBA00022692"/>
    </source>
</evidence>
<proteinExistence type="inferred from homology"/>
<evidence type="ECO:0000259" key="12">
    <source>
        <dbReference type="Pfam" id="PF07715"/>
    </source>
</evidence>
<evidence type="ECO:0000256" key="5">
    <source>
        <dbReference type="ARBA" id="ARBA00023077"/>
    </source>
</evidence>
<dbReference type="InterPro" id="IPR037066">
    <property type="entry name" value="Plug_dom_sf"/>
</dbReference>
<comment type="subcellular location">
    <subcellularLocation>
        <location evidence="1 8">Cell outer membrane</location>
        <topology evidence="1 8">Multi-pass membrane protein</topology>
    </subcellularLocation>
</comment>
<accession>A0ABQ1XFK8</accession>
<evidence type="ECO:0000256" key="1">
    <source>
        <dbReference type="ARBA" id="ARBA00004571"/>
    </source>
</evidence>
<dbReference type="Gene3D" id="2.170.130.10">
    <property type="entry name" value="TonB-dependent receptor, plug domain"/>
    <property type="match status" value="1"/>
</dbReference>
<evidence type="ECO:0000256" key="3">
    <source>
        <dbReference type="ARBA" id="ARBA00022452"/>
    </source>
</evidence>
<keyword evidence="7 8" id="KW-0998">Cell outer membrane</keyword>
<feature type="domain" description="TonB-dependent receptor plug" evidence="12">
    <location>
        <begin position="48"/>
        <end position="163"/>
    </location>
</feature>
<evidence type="ECO:0000256" key="10">
    <source>
        <dbReference type="SAM" id="SignalP"/>
    </source>
</evidence>
<keyword evidence="10" id="KW-0732">Signal</keyword>
<keyword evidence="4 8" id="KW-0812">Transmembrane</keyword>
<keyword evidence="13" id="KW-0675">Receptor</keyword>
<dbReference type="InterPro" id="IPR036942">
    <property type="entry name" value="Beta-barrel_TonB_sf"/>
</dbReference>
<dbReference type="RefSeq" id="WP_188450856.1">
    <property type="nucleotide sequence ID" value="NZ_BMFS01000001.1"/>
</dbReference>
<keyword evidence="6 8" id="KW-0472">Membrane</keyword>
<evidence type="ECO:0000256" key="7">
    <source>
        <dbReference type="ARBA" id="ARBA00023237"/>
    </source>
</evidence>
<keyword evidence="2 8" id="KW-0813">Transport</keyword>
<evidence type="ECO:0000256" key="6">
    <source>
        <dbReference type="ARBA" id="ARBA00023136"/>
    </source>
</evidence>
<reference evidence="14" key="1">
    <citation type="journal article" date="2019" name="Int. J. Syst. Evol. Microbiol.">
        <title>The Global Catalogue of Microorganisms (GCM) 10K type strain sequencing project: providing services to taxonomists for standard genome sequencing and annotation.</title>
        <authorList>
            <consortium name="The Broad Institute Genomics Platform"/>
            <consortium name="The Broad Institute Genome Sequencing Center for Infectious Disease"/>
            <person name="Wu L."/>
            <person name="Ma J."/>
        </authorList>
    </citation>
    <scope>NUCLEOTIDE SEQUENCE [LARGE SCALE GENOMIC DNA]</scope>
    <source>
        <strain evidence="14">CGMCC 1.12766</strain>
    </source>
</reference>
<dbReference type="Proteomes" id="UP000648722">
    <property type="component" value="Unassembled WGS sequence"/>
</dbReference>
<evidence type="ECO:0000259" key="11">
    <source>
        <dbReference type="Pfam" id="PF00593"/>
    </source>
</evidence>
<dbReference type="Gene3D" id="2.40.170.20">
    <property type="entry name" value="TonB-dependent receptor, beta-barrel domain"/>
    <property type="match status" value="1"/>
</dbReference>
<evidence type="ECO:0000256" key="9">
    <source>
        <dbReference type="RuleBase" id="RU003357"/>
    </source>
</evidence>
<dbReference type="EMBL" id="BMFS01000001">
    <property type="protein sequence ID" value="GGG91828.1"/>
    <property type="molecule type" value="Genomic_DNA"/>
</dbReference>
<sequence>MQAILRGLLASTALCAIAGPAFAQLASEPRDVITITGGRAPGALGADRPVSTISREEIDAAGFSRIGEALVFETFVTGSEFNEDPGTQNDTSGTSNVNLRGLGLGATLVLVNGQRQTVASVAADDGSSFVDFNALVPSLAVERVEVLRDGASPVYGADAVAGVINVITRDRFEGVEAFAEWRGPTEFSGSGAGYTLGAIAGRASGNWHITGAIEWFDRQGLEGFETPFAPGTGLSSLGSPGSYYILAPGGGFEVTNATGGPAPVLDPDCVAAGGRPLATGAQTAFGQIGSCGLDFGQFFSVLTDEERLSGFAALSGDFGDTRLAFRLAGNAQDVERGNSPSLPNLRFPVIPQTHPGNPFGRDVVWLGRPLGESAGAARREFEHRTWRAEASLEQDVQTMNRDWTLSADLTYSRNSLRATITDTLADNFNAALAGFGGADCPVRASGQGVAAGDPSQGCFFFNPFGSGVLVTDASDPRYNDPAVIDYIIGENIRNSHADLVTGEFTAATEALLTLPAGPVSAAFGVHLRRESLRVDHGDDFNADNFLFIVGGPDYSGARSAQAVFADAIIPVTQALRVQLAARHERQGDFSSTDPRIAAAFDLNDAITLRASWSRSYRAPSLHQEVSATTTLQSLTIGTQALFRPVRTVGNPDLDPERAQTFSAGLSARFAGISATLDGWRVRYEDLIVRESANAIIAADLADNGQFDDPRIELSPAGDVVLVRAAFVNAPRVDASGIDLALRGDPLDLAGGSLGWGVDASWIGEFTIVDPVLDREIDALGNRNFTNFARSVPDWRASAYLDWTSGAFGARAGVRHIAGYRNDEGAGSDVESWTVLDLQGRYTLDLAGAAVTVTAGALNITDESAPFVPTPLGYDTKVHDPRGRVAYVRVGAQF</sequence>